<keyword evidence="2" id="KW-1003">Cell membrane</keyword>
<gene>
    <name evidence="7" type="ORF">IV49_GL000322</name>
</gene>
<feature type="transmembrane region" description="Helical" evidence="6">
    <location>
        <begin position="167"/>
        <end position="189"/>
    </location>
</feature>
<feature type="transmembrane region" description="Helical" evidence="6">
    <location>
        <begin position="82"/>
        <end position="107"/>
    </location>
</feature>
<feature type="transmembrane region" description="Helical" evidence="6">
    <location>
        <begin position="141"/>
        <end position="161"/>
    </location>
</feature>
<dbReference type="PANTHER" id="PTHR30250:SF11">
    <property type="entry name" value="O-ANTIGEN TRANSPORTER-RELATED"/>
    <property type="match status" value="1"/>
</dbReference>
<keyword evidence="4 6" id="KW-1133">Transmembrane helix</keyword>
<dbReference type="RefSeq" id="WP_031589188.1">
    <property type="nucleotide sequence ID" value="NZ_JNKN01000013.1"/>
</dbReference>
<organism evidence="7 8">
    <name type="scientific">Kandleria vitulina DSM 20405</name>
    <dbReference type="NCBI Taxonomy" id="1410657"/>
    <lineage>
        <taxon>Bacteria</taxon>
        <taxon>Bacillati</taxon>
        <taxon>Bacillota</taxon>
        <taxon>Erysipelotrichia</taxon>
        <taxon>Erysipelotrichales</taxon>
        <taxon>Coprobacillaceae</taxon>
        <taxon>Kandleria</taxon>
    </lineage>
</organism>
<evidence type="ECO:0000256" key="5">
    <source>
        <dbReference type="ARBA" id="ARBA00023136"/>
    </source>
</evidence>
<comment type="caution">
    <text evidence="7">The sequence shown here is derived from an EMBL/GenBank/DDBJ whole genome shotgun (WGS) entry which is preliminary data.</text>
</comment>
<dbReference type="Proteomes" id="UP000051841">
    <property type="component" value="Unassembled WGS sequence"/>
</dbReference>
<evidence type="ECO:0000256" key="2">
    <source>
        <dbReference type="ARBA" id="ARBA00022475"/>
    </source>
</evidence>
<feature type="transmembrane region" description="Helical" evidence="6">
    <location>
        <begin position="113"/>
        <end position="134"/>
    </location>
</feature>
<evidence type="ECO:0000256" key="1">
    <source>
        <dbReference type="ARBA" id="ARBA00004651"/>
    </source>
</evidence>
<keyword evidence="5 6" id="KW-0472">Membrane</keyword>
<name>A0A0R2HB66_9FIRM</name>
<accession>A0A0R2HB66</accession>
<keyword evidence="8" id="KW-1185">Reference proteome</keyword>
<evidence type="ECO:0000256" key="4">
    <source>
        <dbReference type="ARBA" id="ARBA00022989"/>
    </source>
</evidence>
<evidence type="ECO:0000313" key="7">
    <source>
        <dbReference type="EMBL" id="KRN50193.1"/>
    </source>
</evidence>
<feature type="transmembrane region" description="Helical" evidence="6">
    <location>
        <begin position="360"/>
        <end position="379"/>
    </location>
</feature>
<dbReference type="InterPro" id="IPR002797">
    <property type="entry name" value="Polysacc_synth"/>
</dbReference>
<evidence type="ECO:0000256" key="6">
    <source>
        <dbReference type="SAM" id="Phobius"/>
    </source>
</evidence>
<keyword evidence="3 6" id="KW-0812">Transmembrane</keyword>
<feature type="transmembrane region" description="Helical" evidence="6">
    <location>
        <begin position="416"/>
        <end position="433"/>
    </location>
</feature>
<feature type="transmembrane region" description="Helical" evidence="6">
    <location>
        <begin position="51"/>
        <end position="70"/>
    </location>
</feature>
<comment type="subcellular location">
    <subcellularLocation>
        <location evidence="1">Cell membrane</location>
        <topology evidence="1">Multi-pass membrane protein</topology>
    </subcellularLocation>
</comment>
<feature type="transmembrane region" description="Helical" evidence="6">
    <location>
        <begin position="385"/>
        <end position="404"/>
    </location>
</feature>
<feature type="transmembrane region" description="Helical" evidence="6">
    <location>
        <begin position="292"/>
        <end position="312"/>
    </location>
</feature>
<feature type="transmembrane region" description="Helical" evidence="6">
    <location>
        <begin position="324"/>
        <end position="348"/>
    </location>
</feature>
<reference evidence="7 8" key="1">
    <citation type="journal article" date="2015" name="Genome Announc.">
        <title>Expanding the biotechnology potential of lactobacilli through comparative genomics of 213 strains and associated genera.</title>
        <authorList>
            <person name="Sun Z."/>
            <person name="Harris H.M."/>
            <person name="McCann A."/>
            <person name="Guo C."/>
            <person name="Argimon S."/>
            <person name="Zhang W."/>
            <person name="Yang X."/>
            <person name="Jeffery I.B."/>
            <person name="Cooney J.C."/>
            <person name="Kagawa T.F."/>
            <person name="Liu W."/>
            <person name="Song Y."/>
            <person name="Salvetti E."/>
            <person name="Wrobel A."/>
            <person name="Rasinkangas P."/>
            <person name="Parkhill J."/>
            <person name="Rea M.C."/>
            <person name="O'Sullivan O."/>
            <person name="Ritari J."/>
            <person name="Douillard F.P."/>
            <person name="Paul Ross R."/>
            <person name="Yang R."/>
            <person name="Briner A.E."/>
            <person name="Felis G.E."/>
            <person name="de Vos W.M."/>
            <person name="Barrangou R."/>
            <person name="Klaenhammer T.R."/>
            <person name="Caufield P.W."/>
            <person name="Cui Y."/>
            <person name="Zhang H."/>
            <person name="O'Toole P.W."/>
        </authorList>
    </citation>
    <scope>NUCLEOTIDE SEQUENCE [LARGE SCALE GENOMIC DNA]</scope>
    <source>
        <strain evidence="7 8">DSM 20405</strain>
    </source>
</reference>
<feature type="transmembrane region" description="Helical" evidence="6">
    <location>
        <begin position="439"/>
        <end position="462"/>
    </location>
</feature>
<proteinExistence type="predicted"/>
<evidence type="ECO:0000256" key="3">
    <source>
        <dbReference type="ARBA" id="ARBA00022692"/>
    </source>
</evidence>
<dbReference type="PANTHER" id="PTHR30250">
    <property type="entry name" value="PST FAMILY PREDICTED COLANIC ACID TRANSPORTER"/>
    <property type="match status" value="1"/>
</dbReference>
<protein>
    <submittedName>
        <fullName evidence="7">Polysaccharide repeat-containing transporter</fullName>
    </submittedName>
</protein>
<dbReference type="InterPro" id="IPR050833">
    <property type="entry name" value="Poly_Biosynth_Transport"/>
</dbReference>
<dbReference type="EMBL" id="JQBL01000012">
    <property type="protein sequence ID" value="KRN50193.1"/>
    <property type="molecule type" value="Genomic_DNA"/>
</dbReference>
<dbReference type="PATRIC" id="fig|1410657.5.peg.343"/>
<evidence type="ECO:0000313" key="8">
    <source>
        <dbReference type="Proteomes" id="UP000051841"/>
    </source>
</evidence>
<dbReference type="GO" id="GO:0005886">
    <property type="term" value="C:plasma membrane"/>
    <property type="evidence" value="ECO:0007669"/>
    <property type="project" value="UniProtKB-SubCell"/>
</dbReference>
<dbReference type="CDD" id="cd13128">
    <property type="entry name" value="MATE_Wzx_like"/>
    <property type="match status" value="1"/>
</dbReference>
<dbReference type="Pfam" id="PF01943">
    <property type="entry name" value="Polysacc_synt"/>
    <property type="match status" value="1"/>
</dbReference>
<dbReference type="AlphaFoldDB" id="A0A0R2HB66"/>
<feature type="transmembrane region" description="Helical" evidence="6">
    <location>
        <begin position="12"/>
        <end position="31"/>
    </location>
</feature>
<sequence>MKQPSLKKNFILSMMYQILKIIMPLLTAPYISRVLGAKNIGIYSYTNSYSMYFTLFAALGTVTYGTREIARVRNDKERRSQLFWEIEILTVLTTSAALVFWGIFTFFNKSDAIYYAVLSFNLLAVMFDISWFYAGIEHFEFTIVWNSIFRVLSVIAMFLFVKKPSDLFIYIFIVAFQNFAGNVGMWTGLSKFICKIDFKTIKLKHHFHETLVYFIPTIATSVYNVLDKTLIQLITHNKAENGYYEQANKILDMMKTLTFVALNMVMQSRISYLFEQKKYDEIKRRIHTSVNYVLFMGIGILFGMMGIARTFVPWFFGPGYDRTIVLLEIMSPVVVIIGLSNCLGAQYYTPSGKRKQSANYIIAGSVINFVLNCLFIPHLMSAGAAIATVIAESAITILYVGHCNRYLTWGVILSHLWRKLIAGALMLAVILFINQYMNVGFIALIVQVGVGFSVYCLMLVILKDDFVIDFAKNQLLAKLRH</sequence>